<proteinExistence type="predicted"/>
<evidence type="ECO:0000256" key="1">
    <source>
        <dbReference type="SAM" id="MobiDB-lite"/>
    </source>
</evidence>
<feature type="region of interest" description="Disordered" evidence="1">
    <location>
        <begin position="30"/>
        <end position="52"/>
    </location>
</feature>
<keyword evidence="3" id="KW-1185">Reference proteome</keyword>
<dbReference type="Proteomes" id="UP000275267">
    <property type="component" value="Unassembled WGS sequence"/>
</dbReference>
<evidence type="ECO:0000313" key="3">
    <source>
        <dbReference type="Proteomes" id="UP000275267"/>
    </source>
</evidence>
<sequence>MLQQRRRRRWVSVLVFSRCKVQMSSSVGEKEVVLSTSKGKNKGTAVGPEGTGYAFGGREESVSILRKDRHGL</sequence>
<organism evidence="2 3">
    <name type="scientific">Panicum miliaceum</name>
    <name type="common">Proso millet</name>
    <name type="synonym">Broomcorn millet</name>
    <dbReference type="NCBI Taxonomy" id="4540"/>
    <lineage>
        <taxon>Eukaryota</taxon>
        <taxon>Viridiplantae</taxon>
        <taxon>Streptophyta</taxon>
        <taxon>Embryophyta</taxon>
        <taxon>Tracheophyta</taxon>
        <taxon>Spermatophyta</taxon>
        <taxon>Magnoliopsida</taxon>
        <taxon>Liliopsida</taxon>
        <taxon>Poales</taxon>
        <taxon>Poaceae</taxon>
        <taxon>PACMAD clade</taxon>
        <taxon>Panicoideae</taxon>
        <taxon>Panicodae</taxon>
        <taxon>Paniceae</taxon>
        <taxon>Panicinae</taxon>
        <taxon>Panicum</taxon>
        <taxon>Panicum sect. Panicum</taxon>
    </lineage>
</organism>
<name>A0A3L6T036_PANMI</name>
<dbReference type="AlphaFoldDB" id="A0A3L6T036"/>
<reference evidence="3" key="1">
    <citation type="journal article" date="2019" name="Nat. Commun.">
        <title>The genome of broomcorn millet.</title>
        <authorList>
            <person name="Zou C."/>
            <person name="Miki D."/>
            <person name="Li D."/>
            <person name="Tang Q."/>
            <person name="Xiao L."/>
            <person name="Rajput S."/>
            <person name="Deng P."/>
            <person name="Jia W."/>
            <person name="Huang R."/>
            <person name="Zhang M."/>
            <person name="Sun Y."/>
            <person name="Hu J."/>
            <person name="Fu X."/>
            <person name="Schnable P.S."/>
            <person name="Li F."/>
            <person name="Zhang H."/>
            <person name="Feng B."/>
            <person name="Zhu X."/>
            <person name="Liu R."/>
            <person name="Schnable J.C."/>
            <person name="Zhu J.-K."/>
            <person name="Zhang H."/>
        </authorList>
    </citation>
    <scope>NUCLEOTIDE SEQUENCE [LARGE SCALE GENOMIC DNA]</scope>
</reference>
<accession>A0A3L6T036</accession>
<evidence type="ECO:0000313" key="2">
    <source>
        <dbReference type="EMBL" id="RLN30100.1"/>
    </source>
</evidence>
<comment type="caution">
    <text evidence="2">The sequence shown here is derived from an EMBL/GenBank/DDBJ whole genome shotgun (WGS) entry which is preliminary data.</text>
</comment>
<dbReference type="EMBL" id="PQIB02000003">
    <property type="protein sequence ID" value="RLN30100.1"/>
    <property type="molecule type" value="Genomic_DNA"/>
</dbReference>
<gene>
    <name evidence="2" type="ORF">C2845_PM05G00830</name>
</gene>
<protein>
    <submittedName>
        <fullName evidence="2">Uncharacterized protein</fullName>
    </submittedName>
</protein>